<evidence type="ECO:0000313" key="2">
    <source>
        <dbReference type="EMBL" id="CAJ2501123.1"/>
    </source>
</evidence>
<keyword evidence="3" id="KW-1185">Reference proteome</keyword>
<dbReference type="AlphaFoldDB" id="A0AAI8YE03"/>
<comment type="caution">
    <text evidence="2">The sequence shown here is derived from an EMBL/GenBank/DDBJ whole genome shotgun (WGS) entry which is preliminary data.</text>
</comment>
<evidence type="ECO:0000313" key="3">
    <source>
        <dbReference type="Proteomes" id="UP001295740"/>
    </source>
</evidence>
<accession>A0AAI8YE03</accession>
<protein>
    <submittedName>
        <fullName evidence="2">Uu.00g039760.m01.CDS01</fullName>
    </submittedName>
</protein>
<evidence type="ECO:0000256" key="1">
    <source>
        <dbReference type="SAM" id="MobiDB-lite"/>
    </source>
</evidence>
<feature type="region of interest" description="Disordered" evidence="1">
    <location>
        <begin position="1"/>
        <end position="21"/>
    </location>
</feature>
<sequence length="143" mass="15670">MTESHKRNHSQTDTASEKRQKSSIADDKRLVLSTEVALKLISFDGLKLLYMKVLADERAGPVAKSELRAAAEVALVSSRAEAAEACEALIDRAIETACEVKRDAILYTRKPSRTAWPEALSAFFSDVEGLLKKGHLVNCPELA</sequence>
<dbReference type="EMBL" id="CAUWAG010000003">
    <property type="protein sequence ID" value="CAJ2501123.1"/>
    <property type="molecule type" value="Genomic_DNA"/>
</dbReference>
<name>A0AAI8YE03_9PEZI</name>
<proteinExistence type="predicted"/>
<dbReference type="Proteomes" id="UP001295740">
    <property type="component" value="Unassembled WGS sequence"/>
</dbReference>
<gene>
    <name evidence="2" type="ORF">KHLLAP_LOCUS1591</name>
</gene>
<reference evidence="2" key="1">
    <citation type="submission" date="2023-10" db="EMBL/GenBank/DDBJ databases">
        <authorList>
            <person name="Hackl T."/>
        </authorList>
    </citation>
    <scope>NUCLEOTIDE SEQUENCE</scope>
</reference>
<organism evidence="2 3">
    <name type="scientific">Anthostomella pinea</name>
    <dbReference type="NCBI Taxonomy" id="933095"/>
    <lineage>
        <taxon>Eukaryota</taxon>
        <taxon>Fungi</taxon>
        <taxon>Dikarya</taxon>
        <taxon>Ascomycota</taxon>
        <taxon>Pezizomycotina</taxon>
        <taxon>Sordariomycetes</taxon>
        <taxon>Xylariomycetidae</taxon>
        <taxon>Xylariales</taxon>
        <taxon>Xylariaceae</taxon>
        <taxon>Anthostomella</taxon>
    </lineage>
</organism>